<keyword evidence="3" id="KW-0326">Glycosidase</keyword>
<evidence type="ECO:0000256" key="1">
    <source>
        <dbReference type="ARBA" id="ARBA00010838"/>
    </source>
</evidence>
<protein>
    <submittedName>
        <fullName evidence="6">Beta-glucosidase 1B</fullName>
    </submittedName>
</protein>
<feature type="region of interest" description="Disordered" evidence="5">
    <location>
        <begin position="1"/>
        <end position="26"/>
    </location>
</feature>
<proteinExistence type="inferred from homology"/>
<dbReference type="Proteomes" id="UP000554235">
    <property type="component" value="Unassembled WGS sequence"/>
</dbReference>
<evidence type="ECO:0000256" key="2">
    <source>
        <dbReference type="ARBA" id="ARBA00022801"/>
    </source>
</evidence>
<gene>
    <name evidence="6" type="ORF">FALBO_8405</name>
</gene>
<dbReference type="PROSITE" id="PS00653">
    <property type="entry name" value="GLYCOSYL_HYDROL_F1_2"/>
    <property type="match status" value="1"/>
</dbReference>
<sequence>MFTAEESAVARQQSQQSRNKKPVQELPLPPDFVWGAATAAYQIEGGANADGKGPSIWDFRADFEHYARLCFSRFGDRVKQWVTFNEPYVIAVYGYQSGVLAPGHSIANGNDANTEPWRVGHSIIVSHAAAIDIYTTEFQPSQGGEISIVLNGDFYESYDAASEKDKAAAQRRMEFYIAWWADPIYLGTDYPASMRGYLQDRLPQFSAEERALLQRTAKMNTFYGMNHYTSQYARDRGTQQPPEADVTGNFRKLLNWIWKRYGRRIFVTENGCPCPGESNMTVDEAVDDQFRVRYFGLYLDAISRAIYEDGVKVAGYYAWSLMDNYEWSLGYGPRFGITHVDYKTLVRTPKKSATYLGNTLRERRSKGQKPNL</sequence>
<comment type="similarity">
    <text evidence="1 4">Belongs to the glycosyl hydrolase 1 family.</text>
</comment>
<dbReference type="AlphaFoldDB" id="A0A8H4L9J9"/>
<dbReference type="SUPFAM" id="SSF51445">
    <property type="entry name" value="(Trans)glycosidases"/>
    <property type="match status" value="1"/>
</dbReference>
<dbReference type="Pfam" id="PF00232">
    <property type="entry name" value="Glyco_hydro_1"/>
    <property type="match status" value="3"/>
</dbReference>
<dbReference type="InterPro" id="IPR033132">
    <property type="entry name" value="GH_1_N_CS"/>
</dbReference>
<name>A0A8H4L9J9_9HYPO</name>
<evidence type="ECO:0000256" key="5">
    <source>
        <dbReference type="SAM" id="MobiDB-lite"/>
    </source>
</evidence>
<keyword evidence="2" id="KW-0378">Hydrolase</keyword>
<evidence type="ECO:0000313" key="6">
    <source>
        <dbReference type="EMBL" id="KAF4464751.1"/>
    </source>
</evidence>
<keyword evidence="7" id="KW-1185">Reference proteome</keyword>
<dbReference type="Gene3D" id="3.20.20.80">
    <property type="entry name" value="Glycosidases"/>
    <property type="match status" value="2"/>
</dbReference>
<dbReference type="InterPro" id="IPR017853">
    <property type="entry name" value="GH"/>
</dbReference>
<comment type="caution">
    <text evidence="6">The sequence shown here is derived from an EMBL/GenBank/DDBJ whole genome shotgun (WGS) entry which is preliminary data.</text>
</comment>
<evidence type="ECO:0000256" key="3">
    <source>
        <dbReference type="ARBA" id="ARBA00023295"/>
    </source>
</evidence>
<evidence type="ECO:0000313" key="7">
    <source>
        <dbReference type="Proteomes" id="UP000554235"/>
    </source>
</evidence>
<evidence type="ECO:0000256" key="4">
    <source>
        <dbReference type="RuleBase" id="RU003690"/>
    </source>
</evidence>
<dbReference type="PANTHER" id="PTHR10353:SF36">
    <property type="entry name" value="LP05116P"/>
    <property type="match status" value="1"/>
</dbReference>
<dbReference type="PRINTS" id="PR00131">
    <property type="entry name" value="GLHYDRLASE1"/>
</dbReference>
<dbReference type="PANTHER" id="PTHR10353">
    <property type="entry name" value="GLYCOSYL HYDROLASE"/>
    <property type="match status" value="1"/>
</dbReference>
<accession>A0A8H4L9J9</accession>
<dbReference type="InterPro" id="IPR001360">
    <property type="entry name" value="Glyco_hydro_1"/>
</dbReference>
<dbReference type="OrthoDB" id="65569at2759"/>
<dbReference type="GO" id="GO:0008422">
    <property type="term" value="F:beta-glucosidase activity"/>
    <property type="evidence" value="ECO:0007669"/>
    <property type="project" value="TreeGrafter"/>
</dbReference>
<dbReference type="GO" id="GO:0005975">
    <property type="term" value="P:carbohydrate metabolic process"/>
    <property type="evidence" value="ECO:0007669"/>
    <property type="project" value="InterPro"/>
</dbReference>
<organism evidence="6 7">
    <name type="scientific">Fusarium albosuccineum</name>
    <dbReference type="NCBI Taxonomy" id="1237068"/>
    <lineage>
        <taxon>Eukaryota</taxon>
        <taxon>Fungi</taxon>
        <taxon>Dikarya</taxon>
        <taxon>Ascomycota</taxon>
        <taxon>Pezizomycotina</taxon>
        <taxon>Sordariomycetes</taxon>
        <taxon>Hypocreomycetidae</taxon>
        <taxon>Hypocreales</taxon>
        <taxon>Nectriaceae</taxon>
        <taxon>Fusarium</taxon>
        <taxon>Fusarium decemcellulare species complex</taxon>
    </lineage>
</organism>
<dbReference type="EMBL" id="JAADYS010001145">
    <property type="protein sequence ID" value="KAF4464751.1"/>
    <property type="molecule type" value="Genomic_DNA"/>
</dbReference>
<reference evidence="6 7" key="1">
    <citation type="submission" date="2020-01" db="EMBL/GenBank/DDBJ databases">
        <title>Identification and distribution of gene clusters putatively required for synthesis of sphingolipid metabolism inhibitors in phylogenetically diverse species of the filamentous fungus Fusarium.</title>
        <authorList>
            <person name="Kim H.-S."/>
            <person name="Busman M."/>
            <person name="Brown D.W."/>
            <person name="Divon H."/>
            <person name="Uhlig S."/>
            <person name="Proctor R.H."/>
        </authorList>
    </citation>
    <scope>NUCLEOTIDE SEQUENCE [LARGE SCALE GENOMIC DNA]</scope>
    <source>
        <strain evidence="6 7">NRRL 20459</strain>
    </source>
</reference>